<proteinExistence type="predicted"/>
<dbReference type="AlphaFoldDB" id="A0ABD1GYN5"/>
<reference evidence="1 2" key="1">
    <citation type="submission" date="2024-06" db="EMBL/GenBank/DDBJ databases">
        <title>A chromosome level genome sequence of Diviner's sage (Salvia divinorum).</title>
        <authorList>
            <person name="Ford S.A."/>
            <person name="Ro D.-K."/>
            <person name="Ness R.W."/>
            <person name="Phillips M.A."/>
        </authorList>
    </citation>
    <scope>NUCLEOTIDE SEQUENCE [LARGE SCALE GENOMIC DNA]</scope>
    <source>
        <strain evidence="1">SAF-2024a</strain>
        <tissue evidence="1">Leaf</tissue>
    </source>
</reference>
<comment type="caution">
    <text evidence="1">The sequence shown here is derived from an EMBL/GenBank/DDBJ whole genome shotgun (WGS) entry which is preliminary data.</text>
</comment>
<accession>A0ABD1GYN5</accession>
<evidence type="ECO:0000313" key="2">
    <source>
        <dbReference type="Proteomes" id="UP001567538"/>
    </source>
</evidence>
<protein>
    <submittedName>
        <fullName evidence="1">Uncharacterized protein</fullName>
    </submittedName>
</protein>
<name>A0ABD1GYN5_SALDI</name>
<sequence>MEKLNSKQQAVVQEMGFGYLVHFKIKSILDVLVTSQDNWKKNPSSSFTGPISFLLACYVDRVVYRTRLVVRHFPTIEAQFNDNDKIMFTAPAKSNAPEVATTANASEVPATSNASEVAATANASEVPATVHAPKPEDEAKRSMTVASEAIKNMIKAMKHAPPNISDVKCFKVAALSALKMIGVEVKEGEETFPDDDLDNPEWSDVI</sequence>
<evidence type="ECO:0000313" key="1">
    <source>
        <dbReference type="EMBL" id="KAL1549283.1"/>
    </source>
</evidence>
<organism evidence="1 2">
    <name type="scientific">Salvia divinorum</name>
    <name type="common">Maria pastora</name>
    <name type="synonym">Diviner's sage</name>
    <dbReference type="NCBI Taxonomy" id="28513"/>
    <lineage>
        <taxon>Eukaryota</taxon>
        <taxon>Viridiplantae</taxon>
        <taxon>Streptophyta</taxon>
        <taxon>Embryophyta</taxon>
        <taxon>Tracheophyta</taxon>
        <taxon>Spermatophyta</taxon>
        <taxon>Magnoliopsida</taxon>
        <taxon>eudicotyledons</taxon>
        <taxon>Gunneridae</taxon>
        <taxon>Pentapetalae</taxon>
        <taxon>asterids</taxon>
        <taxon>lamiids</taxon>
        <taxon>Lamiales</taxon>
        <taxon>Lamiaceae</taxon>
        <taxon>Nepetoideae</taxon>
        <taxon>Mentheae</taxon>
        <taxon>Salviinae</taxon>
        <taxon>Salvia</taxon>
        <taxon>Salvia subgen. Calosphace</taxon>
    </lineage>
</organism>
<gene>
    <name evidence="1" type="ORF">AAHA92_17410</name>
</gene>
<dbReference type="Proteomes" id="UP001567538">
    <property type="component" value="Unassembled WGS sequence"/>
</dbReference>
<keyword evidence="2" id="KW-1185">Reference proteome</keyword>
<dbReference type="EMBL" id="JBEAFC010000007">
    <property type="protein sequence ID" value="KAL1549283.1"/>
    <property type="molecule type" value="Genomic_DNA"/>
</dbReference>